<evidence type="ECO:0000313" key="4">
    <source>
        <dbReference type="EMBL" id="OWA50966.1"/>
    </source>
</evidence>
<reference evidence="5" key="1">
    <citation type="submission" date="2017-01" db="EMBL/GenBank/DDBJ databases">
        <title>Comparative genomics of anhydrobiosis in the tardigrade Hypsibius dujardini.</title>
        <authorList>
            <person name="Yoshida Y."/>
            <person name="Koutsovoulos G."/>
            <person name="Laetsch D."/>
            <person name="Stevens L."/>
            <person name="Kumar S."/>
            <person name="Horikawa D."/>
            <person name="Ishino K."/>
            <person name="Komine S."/>
            <person name="Tomita M."/>
            <person name="Blaxter M."/>
            <person name="Arakawa K."/>
        </authorList>
    </citation>
    <scope>NUCLEOTIDE SEQUENCE [LARGE SCALE GENOMIC DNA]</scope>
    <source>
        <strain evidence="5">Z151</strain>
    </source>
</reference>
<comment type="similarity">
    <text evidence="1">Belongs to the DOCK family.</text>
</comment>
<dbReference type="PROSITE" id="PS51650">
    <property type="entry name" value="C2_DOCK"/>
    <property type="match status" value="1"/>
</dbReference>
<dbReference type="OrthoDB" id="47328at2759"/>
<dbReference type="InterPro" id="IPR035892">
    <property type="entry name" value="C2_domain_sf"/>
</dbReference>
<dbReference type="Gene3D" id="2.60.40.150">
    <property type="entry name" value="C2 domain"/>
    <property type="match status" value="1"/>
</dbReference>
<protein>
    <submittedName>
        <fullName evidence="4">Dedicator of cytokinesis protein 6</fullName>
    </submittedName>
</protein>
<dbReference type="GO" id="GO:0007264">
    <property type="term" value="P:small GTPase-mediated signal transduction"/>
    <property type="evidence" value="ECO:0007669"/>
    <property type="project" value="InterPro"/>
</dbReference>
<comment type="caution">
    <text evidence="4">The sequence shown here is derived from an EMBL/GenBank/DDBJ whole genome shotgun (WGS) entry which is preliminary data.</text>
</comment>
<feature type="region of interest" description="Disordered" evidence="2">
    <location>
        <begin position="451"/>
        <end position="478"/>
    </location>
</feature>
<dbReference type="Proteomes" id="UP000192578">
    <property type="component" value="Unassembled WGS sequence"/>
</dbReference>
<dbReference type="InterPro" id="IPR021816">
    <property type="entry name" value="DOCK_C/D_N"/>
</dbReference>
<feature type="domain" description="C2 DOCK-type" evidence="3">
    <location>
        <begin position="632"/>
        <end position="806"/>
    </location>
</feature>
<name>A0A9X6NHW0_HYPEX</name>
<proteinExistence type="inferred from homology"/>
<gene>
    <name evidence="4" type="ORF">BV898_15467</name>
</gene>
<dbReference type="Pfam" id="PF14429">
    <property type="entry name" value="DOCK-C2"/>
    <property type="match status" value="1"/>
</dbReference>
<keyword evidence="5" id="KW-1185">Reference proteome</keyword>
<feature type="region of interest" description="Disordered" evidence="2">
    <location>
        <begin position="490"/>
        <end position="519"/>
    </location>
</feature>
<organism evidence="4 5">
    <name type="scientific">Hypsibius exemplaris</name>
    <name type="common">Freshwater tardigrade</name>
    <dbReference type="NCBI Taxonomy" id="2072580"/>
    <lineage>
        <taxon>Eukaryota</taxon>
        <taxon>Metazoa</taxon>
        <taxon>Ecdysozoa</taxon>
        <taxon>Tardigrada</taxon>
        <taxon>Eutardigrada</taxon>
        <taxon>Parachela</taxon>
        <taxon>Hypsibioidea</taxon>
        <taxon>Hypsibiidae</taxon>
        <taxon>Hypsibius</taxon>
    </lineage>
</organism>
<evidence type="ECO:0000256" key="2">
    <source>
        <dbReference type="SAM" id="MobiDB-lite"/>
    </source>
</evidence>
<evidence type="ECO:0000313" key="5">
    <source>
        <dbReference type="Proteomes" id="UP000192578"/>
    </source>
</evidence>
<feature type="compositionally biased region" description="Polar residues" evidence="2">
    <location>
        <begin position="493"/>
        <end position="519"/>
    </location>
</feature>
<dbReference type="InterPro" id="IPR027007">
    <property type="entry name" value="C2_DOCK-type_domain"/>
</dbReference>
<evidence type="ECO:0000256" key="1">
    <source>
        <dbReference type="PROSITE-ProRule" id="PRU00983"/>
    </source>
</evidence>
<dbReference type="PANTHER" id="PTHR23317:SF76">
    <property type="entry name" value="LD20667P"/>
    <property type="match status" value="1"/>
</dbReference>
<dbReference type="PANTHER" id="PTHR23317">
    <property type="entry name" value="DEDICATOR OF CYTOKINESIS DOCK"/>
    <property type="match status" value="1"/>
</dbReference>
<feature type="compositionally biased region" description="Polar residues" evidence="2">
    <location>
        <begin position="453"/>
        <end position="478"/>
    </location>
</feature>
<evidence type="ECO:0000259" key="3">
    <source>
        <dbReference type="PROSITE" id="PS51650"/>
    </source>
</evidence>
<dbReference type="Pfam" id="PF11878">
    <property type="entry name" value="DOCK_C-D_N"/>
    <property type="match status" value="1"/>
</dbReference>
<dbReference type="AlphaFoldDB" id="A0A9X6NHW0"/>
<feature type="region of interest" description="Disordered" evidence="2">
    <location>
        <begin position="34"/>
        <end position="89"/>
    </location>
</feature>
<dbReference type="EMBL" id="MTYJ01000209">
    <property type="protein sequence ID" value="OWA50966.1"/>
    <property type="molecule type" value="Genomic_DNA"/>
</dbReference>
<dbReference type="GO" id="GO:0005085">
    <property type="term" value="F:guanyl-nucleotide exchange factor activity"/>
    <property type="evidence" value="ECO:0007669"/>
    <property type="project" value="InterPro"/>
</dbReference>
<feature type="compositionally biased region" description="Basic and acidic residues" evidence="2">
    <location>
        <begin position="67"/>
        <end position="76"/>
    </location>
</feature>
<accession>A0A9X6NHW0</accession>
<dbReference type="InterPro" id="IPR026791">
    <property type="entry name" value="DOCK"/>
</dbReference>
<sequence>MSFKENRLSHDGPCEAIGADVKHIKRKSVAMNGKFSARQLDPDSSANPPGMSGAPKRTFAQKLNKNHPSDVRRQIRGETLPKSASDNGVSASPFSPLVAAQYADVAEPVDYEEFLRAHQSTIDRDPLRHLLQFPIDDIEVKTIQKKLRTVSPVVPDDLQNLSSRERDCLQQYNSSYTVSYRRYARFGPCEVLSDTLQKRDERIDLIPRQVYECDKPASVNPVRVDFDQRSSWASGVFDLQSSNSDPLVPGLLDRLAAEDRDAIDRRKRQEKRQPALFSLYPAQEEEDQIERRLIPDLPQEPSRHRILIKVLQLKLDLEIEPIFGSIALYDVRERKRLSENFYFDFNSDSAKKMIEAHVAHEDTSTHARACVFDITYPTADLVLLVKLEKVLQQGDVAEVAEVYFKDEKSKEVVKAQHNAQVNCERLGKYRMPFGWTAIFLSNVVQGVAAVPSETDSSSGNASVNTMGSQSSKSGSLDRSLNPLELLRRGKQMVSGTMSSETNGTLPRSHNRSNSLYGSSQDDAAVPNFEAFRSVTVSLPTFFRHEPDKLSEEDLFKFIADLKRPSSLTKRLKCIPGNLKLDIAPCTAEEMPAGCLTPELVRLLPVDHDGNRPVKEVLEFPLFEVYVPHYSYRNLLYVYPRSLNLTNRPGSARNIAIKVQLLGAGDSPIKCIFGKSSGPEFLSEAYSSVLYHDKTPVFLDEFKIRLPVNLEDKDQGYHLFFTFYHVSCQKKAEAAGEPTETPVGFTWLPLISMLGGDSMLINGEYNLPVMIEKPPPSYTRVNPEVQLPNTKWVDNHKSIFSLTVKPVSTVHTGDAKLERFMNLCAYIDSARIPMNIGEANIENNLKDAILDLATASHGPLIRFLNVILEKLLRLIVRPPYIHGEMVNVAGAAFDGLVSIVHVVTTFLDAQTDLHGRNSLLLSYIYYHCIVKKYPLSDQEAAKEFYLHSRSASEVAAINHAMTSFERAGSVRGTSDTASSAAGAQLNSKRLPHEEIASQWTLCSGGPREFTLRHGWFCFELIIQCMTQYLTTSQRLHYPRAARFSERFIDDLNTLVRSFIDDIVNSPAREITAFNTR</sequence>